<dbReference type="Proteomes" id="UP001180020">
    <property type="component" value="Unassembled WGS sequence"/>
</dbReference>
<keyword evidence="4 6" id="KW-1133">Transmembrane helix</keyword>
<dbReference type="Pfam" id="PF01490">
    <property type="entry name" value="Aa_trans"/>
    <property type="match status" value="1"/>
</dbReference>
<evidence type="ECO:0000256" key="5">
    <source>
        <dbReference type="ARBA" id="ARBA00023136"/>
    </source>
</evidence>
<keyword evidence="9" id="KW-1185">Reference proteome</keyword>
<feature type="transmembrane region" description="Helical" evidence="6">
    <location>
        <begin position="116"/>
        <end position="134"/>
    </location>
</feature>
<evidence type="ECO:0000313" key="8">
    <source>
        <dbReference type="EMBL" id="KAK1288545.1"/>
    </source>
</evidence>
<feature type="transmembrane region" description="Helical" evidence="6">
    <location>
        <begin position="224"/>
        <end position="246"/>
    </location>
</feature>
<feature type="transmembrane region" description="Helical" evidence="6">
    <location>
        <begin position="154"/>
        <end position="171"/>
    </location>
</feature>
<feature type="transmembrane region" description="Helical" evidence="6">
    <location>
        <begin position="302"/>
        <end position="326"/>
    </location>
</feature>
<dbReference type="AlphaFoldDB" id="A0AAV9CIQ5"/>
<feature type="transmembrane region" description="Helical" evidence="6">
    <location>
        <begin position="33"/>
        <end position="53"/>
    </location>
</feature>
<feature type="transmembrane region" description="Helical" evidence="6">
    <location>
        <begin position="410"/>
        <end position="428"/>
    </location>
</feature>
<name>A0AAV9CIQ5_ACOCL</name>
<feature type="transmembrane region" description="Helical" evidence="6">
    <location>
        <begin position="59"/>
        <end position="80"/>
    </location>
</feature>
<dbReference type="GO" id="GO:0005774">
    <property type="term" value="C:vacuolar membrane"/>
    <property type="evidence" value="ECO:0007669"/>
    <property type="project" value="TreeGrafter"/>
</dbReference>
<keyword evidence="3" id="KW-0813">Transport</keyword>
<comment type="caution">
    <text evidence="8">The sequence shown here is derived from an EMBL/GenBank/DDBJ whole genome shotgun (WGS) entry which is preliminary data.</text>
</comment>
<dbReference type="InterPro" id="IPR013057">
    <property type="entry name" value="AA_transpt_TM"/>
</dbReference>
<dbReference type="PANTHER" id="PTHR22950">
    <property type="entry name" value="AMINO ACID TRANSPORTER"/>
    <property type="match status" value="1"/>
</dbReference>
<feature type="transmembrane region" description="Helical" evidence="6">
    <location>
        <begin position="375"/>
        <end position="398"/>
    </location>
</feature>
<organism evidence="8 9">
    <name type="scientific">Acorus calamus</name>
    <name type="common">Sweet flag</name>
    <dbReference type="NCBI Taxonomy" id="4465"/>
    <lineage>
        <taxon>Eukaryota</taxon>
        <taxon>Viridiplantae</taxon>
        <taxon>Streptophyta</taxon>
        <taxon>Embryophyta</taxon>
        <taxon>Tracheophyta</taxon>
        <taxon>Spermatophyta</taxon>
        <taxon>Magnoliopsida</taxon>
        <taxon>Liliopsida</taxon>
        <taxon>Acoraceae</taxon>
        <taxon>Acorus</taxon>
    </lineage>
</organism>
<evidence type="ECO:0000259" key="7">
    <source>
        <dbReference type="Pfam" id="PF01490"/>
    </source>
</evidence>
<keyword evidence="5 6" id="KW-0472">Membrane</keyword>
<sequence length="437" mass="46374">MAGRGDDKGGTSPLLEPLRSIRRRRGTATTAQTLGNIIVSIVGTGVLGLPFAFRNAGWLSASLALTFAALSTLYTMLLLVRCRDRLEEEDPAVEINTYGDLGGKALGEVGRYATEFLVVISQSGGAVAYLVFIGQNLQTLLPASSAATNITTPSFFIFALLLPAEIVLSFIKSLPSLAPFSAFADACNLLAMAIVIKTDIQLLFRGGAGGGIFSRRPAFAGGAAGLLFAMGVSVFCFEGFGVTLALESSMADPRRFSSVLSQAFAAITSVYVCFGFFGYFAYGDLTRDIVTLNLPHDWSAAVVKVGLCIALTFTFPIMMHPIHEIVEARLRTSGWSRKLFYGSRGTEYVAVHVSRSLLVVAVALVASVIPGFGAFISFVGGTVCALLSFVFPAWFHLILMGPSLDLRQKVIDYMIVIAGLAFAGYGTFNTVSGHSGG</sequence>
<keyword evidence="3" id="KW-0029">Amino-acid transport</keyword>
<feature type="transmembrane region" description="Helical" evidence="6">
    <location>
        <begin position="183"/>
        <end position="204"/>
    </location>
</feature>
<evidence type="ECO:0000256" key="6">
    <source>
        <dbReference type="SAM" id="Phobius"/>
    </source>
</evidence>
<feature type="domain" description="Amino acid transporter transmembrane" evidence="7">
    <location>
        <begin position="27"/>
        <end position="431"/>
    </location>
</feature>
<evidence type="ECO:0000256" key="4">
    <source>
        <dbReference type="ARBA" id="ARBA00022989"/>
    </source>
</evidence>
<evidence type="ECO:0000256" key="2">
    <source>
        <dbReference type="ARBA" id="ARBA00022692"/>
    </source>
</evidence>
<dbReference type="GO" id="GO:0015179">
    <property type="term" value="F:L-amino acid transmembrane transporter activity"/>
    <property type="evidence" value="ECO:0007669"/>
    <property type="project" value="TreeGrafter"/>
</dbReference>
<dbReference type="PANTHER" id="PTHR22950:SF349">
    <property type="entry name" value="AMINO ACID TRANSPORTER TRANSMEMBRANE DOMAIN-CONTAINING PROTEIN"/>
    <property type="match status" value="1"/>
</dbReference>
<evidence type="ECO:0000256" key="3">
    <source>
        <dbReference type="ARBA" id="ARBA00022970"/>
    </source>
</evidence>
<evidence type="ECO:0000256" key="1">
    <source>
        <dbReference type="ARBA" id="ARBA00004141"/>
    </source>
</evidence>
<reference evidence="8" key="1">
    <citation type="journal article" date="2023" name="Nat. Commun.">
        <title>Diploid and tetraploid genomes of Acorus and the evolution of monocots.</title>
        <authorList>
            <person name="Ma L."/>
            <person name="Liu K.W."/>
            <person name="Li Z."/>
            <person name="Hsiao Y.Y."/>
            <person name="Qi Y."/>
            <person name="Fu T."/>
            <person name="Tang G.D."/>
            <person name="Zhang D."/>
            <person name="Sun W.H."/>
            <person name="Liu D.K."/>
            <person name="Li Y."/>
            <person name="Chen G.Z."/>
            <person name="Liu X.D."/>
            <person name="Liao X.Y."/>
            <person name="Jiang Y.T."/>
            <person name="Yu X."/>
            <person name="Hao Y."/>
            <person name="Huang J."/>
            <person name="Zhao X.W."/>
            <person name="Ke S."/>
            <person name="Chen Y.Y."/>
            <person name="Wu W.L."/>
            <person name="Hsu J.L."/>
            <person name="Lin Y.F."/>
            <person name="Huang M.D."/>
            <person name="Li C.Y."/>
            <person name="Huang L."/>
            <person name="Wang Z.W."/>
            <person name="Zhao X."/>
            <person name="Zhong W.Y."/>
            <person name="Peng D.H."/>
            <person name="Ahmad S."/>
            <person name="Lan S."/>
            <person name="Zhang J.S."/>
            <person name="Tsai W.C."/>
            <person name="Van de Peer Y."/>
            <person name="Liu Z.J."/>
        </authorList>
    </citation>
    <scope>NUCLEOTIDE SEQUENCE</scope>
    <source>
        <strain evidence="8">CP</strain>
    </source>
</reference>
<gene>
    <name evidence="8" type="ORF">QJS10_CPB19g01335</name>
</gene>
<comment type="subcellular location">
    <subcellularLocation>
        <location evidence="1">Membrane</location>
        <topology evidence="1">Multi-pass membrane protein</topology>
    </subcellularLocation>
</comment>
<dbReference type="EMBL" id="JAUJYO010000019">
    <property type="protein sequence ID" value="KAK1288545.1"/>
    <property type="molecule type" value="Genomic_DNA"/>
</dbReference>
<feature type="transmembrane region" description="Helical" evidence="6">
    <location>
        <begin position="347"/>
        <end position="369"/>
    </location>
</feature>
<accession>A0AAV9CIQ5</accession>
<evidence type="ECO:0000313" key="9">
    <source>
        <dbReference type="Proteomes" id="UP001180020"/>
    </source>
</evidence>
<protein>
    <recommendedName>
        <fullName evidence="7">Amino acid transporter transmembrane domain-containing protein</fullName>
    </recommendedName>
</protein>
<proteinExistence type="predicted"/>
<keyword evidence="2 6" id="KW-0812">Transmembrane</keyword>
<reference evidence="8" key="2">
    <citation type="submission" date="2023-06" db="EMBL/GenBank/DDBJ databases">
        <authorList>
            <person name="Ma L."/>
            <person name="Liu K.-W."/>
            <person name="Li Z."/>
            <person name="Hsiao Y.-Y."/>
            <person name="Qi Y."/>
            <person name="Fu T."/>
            <person name="Tang G."/>
            <person name="Zhang D."/>
            <person name="Sun W.-H."/>
            <person name="Liu D.-K."/>
            <person name="Li Y."/>
            <person name="Chen G.-Z."/>
            <person name="Liu X.-D."/>
            <person name="Liao X.-Y."/>
            <person name="Jiang Y.-T."/>
            <person name="Yu X."/>
            <person name="Hao Y."/>
            <person name="Huang J."/>
            <person name="Zhao X.-W."/>
            <person name="Ke S."/>
            <person name="Chen Y.-Y."/>
            <person name="Wu W.-L."/>
            <person name="Hsu J.-L."/>
            <person name="Lin Y.-F."/>
            <person name="Huang M.-D."/>
            <person name="Li C.-Y."/>
            <person name="Huang L."/>
            <person name="Wang Z.-W."/>
            <person name="Zhao X."/>
            <person name="Zhong W.-Y."/>
            <person name="Peng D.-H."/>
            <person name="Ahmad S."/>
            <person name="Lan S."/>
            <person name="Zhang J.-S."/>
            <person name="Tsai W.-C."/>
            <person name="Van De Peer Y."/>
            <person name="Liu Z.-J."/>
        </authorList>
    </citation>
    <scope>NUCLEOTIDE SEQUENCE</scope>
    <source>
        <strain evidence="8">CP</strain>
        <tissue evidence="8">Leaves</tissue>
    </source>
</reference>
<feature type="transmembrane region" description="Helical" evidence="6">
    <location>
        <begin position="258"/>
        <end position="282"/>
    </location>
</feature>